<evidence type="ECO:0000313" key="7">
    <source>
        <dbReference type="EMBL" id="MWB97245.1"/>
    </source>
</evidence>
<dbReference type="InterPro" id="IPR051788">
    <property type="entry name" value="MFS_Transporter"/>
</dbReference>
<dbReference type="Proteomes" id="UP000438182">
    <property type="component" value="Unassembled WGS sequence"/>
</dbReference>
<dbReference type="EMBL" id="WSTA01000003">
    <property type="protein sequence ID" value="MWB97245.1"/>
    <property type="molecule type" value="Genomic_DNA"/>
</dbReference>
<dbReference type="CDD" id="cd17393">
    <property type="entry name" value="MFS_MosC_like"/>
    <property type="match status" value="1"/>
</dbReference>
<dbReference type="RefSeq" id="WP_160422519.1">
    <property type="nucleotide sequence ID" value="NZ_WSTA01000003.1"/>
</dbReference>
<protein>
    <submittedName>
        <fullName evidence="7">MFS transporter</fullName>
    </submittedName>
</protein>
<feature type="transmembrane region" description="Helical" evidence="5">
    <location>
        <begin position="48"/>
        <end position="71"/>
    </location>
</feature>
<feature type="transmembrane region" description="Helical" evidence="5">
    <location>
        <begin position="142"/>
        <end position="164"/>
    </location>
</feature>
<dbReference type="InterPro" id="IPR011701">
    <property type="entry name" value="MFS"/>
</dbReference>
<name>A0A6I4NXK0_9MICO</name>
<gene>
    <name evidence="7" type="ORF">GB864_01525</name>
</gene>
<feature type="transmembrane region" description="Helical" evidence="5">
    <location>
        <begin position="78"/>
        <end position="96"/>
    </location>
</feature>
<keyword evidence="3 5" id="KW-1133">Transmembrane helix</keyword>
<organism evidence="7 8">
    <name type="scientific">Agromyces seonyuensis</name>
    <dbReference type="NCBI Taxonomy" id="2662446"/>
    <lineage>
        <taxon>Bacteria</taxon>
        <taxon>Bacillati</taxon>
        <taxon>Actinomycetota</taxon>
        <taxon>Actinomycetes</taxon>
        <taxon>Micrococcales</taxon>
        <taxon>Microbacteriaceae</taxon>
        <taxon>Agromyces</taxon>
    </lineage>
</organism>
<dbReference type="AlphaFoldDB" id="A0A6I4NXK0"/>
<feature type="transmembrane region" description="Helical" evidence="5">
    <location>
        <begin position="170"/>
        <end position="189"/>
    </location>
</feature>
<feature type="transmembrane region" description="Helical" evidence="5">
    <location>
        <begin position="222"/>
        <end position="239"/>
    </location>
</feature>
<reference evidence="7 8" key="1">
    <citation type="submission" date="2019-12" db="EMBL/GenBank/DDBJ databases">
        <authorList>
            <person name="Kim Y.S."/>
        </authorList>
    </citation>
    <scope>NUCLEOTIDE SEQUENCE [LARGE SCALE GENOMIC DNA]</scope>
    <source>
        <strain evidence="7 8">MMS17-SY077</strain>
    </source>
</reference>
<feature type="transmembrane region" description="Helical" evidence="5">
    <location>
        <begin position="102"/>
        <end position="121"/>
    </location>
</feature>
<feature type="transmembrane region" description="Helical" evidence="5">
    <location>
        <begin position="316"/>
        <end position="338"/>
    </location>
</feature>
<evidence type="ECO:0000256" key="4">
    <source>
        <dbReference type="ARBA" id="ARBA00023136"/>
    </source>
</evidence>
<evidence type="ECO:0000256" key="1">
    <source>
        <dbReference type="ARBA" id="ARBA00004651"/>
    </source>
</evidence>
<proteinExistence type="predicted"/>
<feature type="transmembrane region" description="Helical" evidence="5">
    <location>
        <begin position="16"/>
        <end position="36"/>
    </location>
</feature>
<dbReference type="PROSITE" id="PS50850">
    <property type="entry name" value="MFS"/>
    <property type="match status" value="1"/>
</dbReference>
<dbReference type="GO" id="GO:0005886">
    <property type="term" value="C:plasma membrane"/>
    <property type="evidence" value="ECO:0007669"/>
    <property type="project" value="UniProtKB-SubCell"/>
</dbReference>
<evidence type="ECO:0000256" key="5">
    <source>
        <dbReference type="SAM" id="Phobius"/>
    </source>
</evidence>
<keyword evidence="4 5" id="KW-0472">Membrane</keyword>
<dbReference type="SUPFAM" id="SSF103473">
    <property type="entry name" value="MFS general substrate transporter"/>
    <property type="match status" value="1"/>
</dbReference>
<evidence type="ECO:0000256" key="2">
    <source>
        <dbReference type="ARBA" id="ARBA00022692"/>
    </source>
</evidence>
<dbReference type="Pfam" id="PF07690">
    <property type="entry name" value="MFS_1"/>
    <property type="match status" value="1"/>
</dbReference>
<keyword evidence="2 5" id="KW-0812">Transmembrane</keyword>
<dbReference type="Gene3D" id="1.20.1250.20">
    <property type="entry name" value="MFS general substrate transporter like domains"/>
    <property type="match status" value="2"/>
</dbReference>
<evidence type="ECO:0000259" key="6">
    <source>
        <dbReference type="PROSITE" id="PS50850"/>
    </source>
</evidence>
<dbReference type="PANTHER" id="PTHR23514">
    <property type="entry name" value="BYPASS OF STOP CODON PROTEIN 6"/>
    <property type="match status" value="1"/>
</dbReference>
<feature type="transmembrane region" description="Helical" evidence="5">
    <location>
        <begin position="291"/>
        <end position="310"/>
    </location>
</feature>
<dbReference type="GO" id="GO:0022857">
    <property type="term" value="F:transmembrane transporter activity"/>
    <property type="evidence" value="ECO:0007669"/>
    <property type="project" value="InterPro"/>
</dbReference>
<feature type="domain" description="Major facilitator superfamily (MFS) profile" evidence="6">
    <location>
        <begin position="14"/>
        <end position="402"/>
    </location>
</feature>
<keyword evidence="8" id="KW-1185">Reference proteome</keyword>
<dbReference type="InterPro" id="IPR036259">
    <property type="entry name" value="MFS_trans_sf"/>
</dbReference>
<feature type="transmembrane region" description="Helical" evidence="5">
    <location>
        <begin position="259"/>
        <end position="279"/>
    </location>
</feature>
<comment type="caution">
    <text evidence="7">The sequence shown here is derived from an EMBL/GenBank/DDBJ whole genome shotgun (WGS) entry which is preliminary data.</text>
</comment>
<evidence type="ECO:0000313" key="8">
    <source>
        <dbReference type="Proteomes" id="UP000438182"/>
    </source>
</evidence>
<comment type="subcellular location">
    <subcellularLocation>
        <location evidence="1">Cell membrane</location>
        <topology evidence="1">Multi-pass membrane protein</topology>
    </subcellularLocation>
</comment>
<feature type="transmembrane region" description="Helical" evidence="5">
    <location>
        <begin position="350"/>
        <end position="371"/>
    </location>
</feature>
<accession>A0A6I4NXK0</accession>
<dbReference type="PANTHER" id="PTHR23514:SF13">
    <property type="entry name" value="INNER MEMBRANE PROTEIN YBJJ"/>
    <property type="match status" value="1"/>
</dbReference>
<sequence>MTSTTVPGRAERRARVAVSALFFTNGAIYANVIPRFPEIKAALGMSDVFYGVSVAAVPLGALLSGLAAATLIRRFGSARLAAVGSVLLAFAMLAVGLSPAPWAFLAALFVVGLLDSVTDVAQNAHGLRVQRRYGRSILNSFHAIWSLGAVAGGLMATAAIALALPLGIHLAITAVLFSTTALVALRFCLPGPDETGAEEVQEAGSAVADAAETAKAGIPPRLVAVMLGLALIAIAGTIVEDVGNSWATLYLGDSLGAPAALAATGYLSLIGFQFLGRIVGDRMVDRFGQRAVARAGGVLVALGMGLALAFPSIPSTLVGFAAAGFGVATLVPATMAAADRLPGLRPGTGLTVVTWLMRLGFLVSPIVIGAVSEATELRGSLLIVPLAGILVIALSGFLPKRR</sequence>
<evidence type="ECO:0000256" key="3">
    <source>
        <dbReference type="ARBA" id="ARBA00022989"/>
    </source>
</evidence>
<feature type="transmembrane region" description="Helical" evidence="5">
    <location>
        <begin position="377"/>
        <end position="398"/>
    </location>
</feature>
<dbReference type="InterPro" id="IPR020846">
    <property type="entry name" value="MFS_dom"/>
</dbReference>